<feature type="region of interest" description="Disordered" evidence="1">
    <location>
        <begin position="95"/>
        <end position="119"/>
    </location>
</feature>
<keyword evidence="3" id="KW-1185">Reference proteome</keyword>
<accession>A0ABV0QVV9</accession>
<evidence type="ECO:0000256" key="1">
    <source>
        <dbReference type="SAM" id="MobiDB-lite"/>
    </source>
</evidence>
<organism evidence="2 3">
    <name type="scientific">Xenoophorus captivus</name>
    <dbReference type="NCBI Taxonomy" id="1517983"/>
    <lineage>
        <taxon>Eukaryota</taxon>
        <taxon>Metazoa</taxon>
        <taxon>Chordata</taxon>
        <taxon>Craniata</taxon>
        <taxon>Vertebrata</taxon>
        <taxon>Euteleostomi</taxon>
        <taxon>Actinopterygii</taxon>
        <taxon>Neopterygii</taxon>
        <taxon>Teleostei</taxon>
        <taxon>Neoteleostei</taxon>
        <taxon>Acanthomorphata</taxon>
        <taxon>Ovalentaria</taxon>
        <taxon>Atherinomorphae</taxon>
        <taxon>Cyprinodontiformes</taxon>
        <taxon>Goodeidae</taxon>
        <taxon>Xenoophorus</taxon>
    </lineage>
</organism>
<comment type="caution">
    <text evidence="2">The sequence shown here is derived from an EMBL/GenBank/DDBJ whole genome shotgun (WGS) entry which is preliminary data.</text>
</comment>
<feature type="non-terminal residue" evidence="2">
    <location>
        <position position="141"/>
    </location>
</feature>
<sequence>MLNVNPGLSESDSFSWLDICASHYFPLTLQTVESRIVPNSDGGLGLLALPIRALREQEAERNKYTTVFFILQRHQQVVEESQRLTELLVSSVNDVFAESENPEDQENEDPEDAEGRASRLWVDRFSPRHYTELLSDDVRDL</sequence>
<protein>
    <submittedName>
        <fullName evidence="2">Uncharacterized protein</fullName>
    </submittedName>
</protein>
<gene>
    <name evidence="2" type="ORF">XENOCAPTIV_002140</name>
</gene>
<feature type="compositionally biased region" description="Acidic residues" evidence="1">
    <location>
        <begin position="100"/>
        <end position="112"/>
    </location>
</feature>
<dbReference type="EMBL" id="JAHRIN010025329">
    <property type="protein sequence ID" value="MEQ2199543.1"/>
    <property type="molecule type" value="Genomic_DNA"/>
</dbReference>
<proteinExistence type="predicted"/>
<evidence type="ECO:0000313" key="2">
    <source>
        <dbReference type="EMBL" id="MEQ2199543.1"/>
    </source>
</evidence>
<name>A0ABV0QVV9_9TELE</name>
<evidence type="ECO:0000313" key="3">
    <source>
        <dbReference type="Proteomes" id="UP001434883"/>
    </source>
</evidence>
<reference evidence="2 3" key="1">
    <citation type="submission" date="2021-06" db="EMBL/GenBank/DDBJ databases">
        <authorList>
            <person name="Palmer J.M."/>
        </authorList>
    </citation>
    <scope>NUCLEOTIDE SEQUENCE [LARGE SCALE GENOMIC DNA]</scope>
    <source>
        <strain evidence="2 3">XC_2019</strain>
        <tissue evidence="2">Muscle</tissue>
    </source>
</reference>
<dbReference type="Proteomes" id="UP001434883">
    <property type="component" value="Unassembled WGS sequence"/>
</dbReference>